<evidence type="ECO:0000313" key="4">
    <source>
        <dbReference type="EMBL" id="TVZ05454.1"/>
    </source>
</evidence>
<dbReference type="Gene3D" id="3.40.605.10">
    <property type="entry name" value="Aldehyde Dehydrogenase, Chain A, domain 1"/>
    <property type="match status" value="1"/>
</dbReference>
<dbReference type="PANTHER" id="PTHR42804">
    <property type="entry name" value="ALDEHYDE DEHYDROGENASE"/>
    <property type="match status" value="1"/>
</dbReference>
<dbReference type="PANTHER" id="PTHR42804:SF1">
    <property type="entry name" value="ALDEHYDE DEHYDROGENASE-RELATED"/>
    <property type="match status" value="1"/>
</dbReference>
<dbReference type="EMBL" id="RPFW01000002">
    <property type="protein sequence ID" value="TVZ05454.1"/>
    <property type="molecule type" value="Genomic_DNA"/>
</dbReference>
<proteinExistence type="inferred from homology"/>
<organism evidence="4 5">
    <name type="scientific">Trebonia kvetii</name>
    <dbReference type="NCBI Taxonomy" id="2480626"/>
    <lineage>
        <taxon>Bacteria</taxon>
        <taxon>Bacillati</taxon>
        <taxon>Actinomycetota</taxon>
        <taxon>Actinomycetes</taxon>
        <taxon>Streptosporangiales</taxon>
        <taxon>Treboniaceae</taxon>
        <taxon>Trebonia</taxon>
    </lineage>
</organism>
<dbReference type="InterPro" id="IPR016163">
    <property type="entry name" value="Ald_DH_C"/>
</dbReference>
<dbReference type="AlphaFoldDB" id="A0A6P2C254"/>
<name>A0A6P2C254_9ACTN</name>
<keyword evidence="2" id="KW-0560">Oxidoreductase</keyword>
<dbReference type="Proteomes" id="UP000460272">
    <property type="component" value="Unassembled WGS sequence"/>
</dbReference>
<dbReference type="InterPro" id="IPR016162">
    <property type="entry name" value="Ald_DH_N"/>
</dbReference>
<dbReference type="FunFam" id="3.40.605.10:FF:000007">
    <property type="entry name" value="NAD/NADP-dependent betaine aldehyde dehydrogenase"/>
    <property type="match status" value="1"/>
</dbReference>
<reference evidence="4 5" key="1">
    <citation type="submission" date="2018-11" db="EMBL/GenBank/DDBJ databases">
        <title>Trebonia kvetii gen.nov., sp.nov., a novel acidophilic actinobacterium, and proposal of the new actinobacterial family Treboniaceae fam. nov.</title>
        <authorList>
            <person name="Rapoport D."/>
            <person name="Sagova-Mareckova M."/>
            <person name="Sedlacek I."/>
            <person name="Provaznik J."/>
            <person name="Kralova S."/>
            <person name="Pavlinic D."/>
            <person name="Benes V."/>
            <person name="Kopecky J."/>
        </authorList>
    </citation>
    <scope>NUCLEOTIDE SEQUENCE [LARGE SCALE GENOMIC DNA]</scope>
    <source>
        <strain evidence="4 5">15Tr583</strain>
    </source>
</reference>
<evidence type="ECO:0000259" key="3">
    <source>
        <dbReference type="Pfam" id="PF00171"/>
    </source>
</evidence>
<evidence type="ECO:0000256" key="2">
    <source>
        <dbReference type="ARBA" id="ARBA00023002"/>
    </source>
</evidence>
<sequence>MLEYRDIYAGGRLVGSASADVITIVNPATEEVVGAVPSAVGVDVDRAVRSARRAFDDGTWATRPPADRADALDRLAAALEARTEEAARLVTAEMGMPISYSRQHNAAAPCAILRYYANLARAMDTEETRTAVSFTGRTVVRREPAGVAAVITSWNYPIMLAFSQLAPALAAGCTIVLKPAAATSLSAYILAEAFEAADFPPGVFNLVTGTHQTAGALARHPGVDTVSFSGPTKQGRWIASICGAELKPTHLELGGQSAAIILDDADLSEASSALGGLIFGNSGQTCFAMSRVLVPEQRYGDLVDALTEQAGRLRVGDPLAEDTTMGPLASSRRRIDVESRVRSGVGDGARVVSGGRRPASPVRGYFYEPTVLTGVTPQMPIAREEICGPIATVIGYKDEAEAIRFANDGFGLAATVWTGDSQRGLDIARRVRVGTFGVNLYEPDIGSPWGGRGPSGAGSAYGPEGMDPYLTSKSVFLPSFRTATGKNA</sequence>
<dbReference type="InterPro" id="IPR016161">
    <property type="entry name" value="Ald_DH/histidinol_DH"/>
</dbReference>
<evidence type="ECO:0000313" key="5">
    <source>
        <dbReference type="Proteomes" id="UP000460272"/>
    </source>
</evidence>
<accession>A0A6P2C254</accession>
<evidence type="ECO:0000256" key="1">
    <source>
        <dbReference type="ARBA" id="ARBA00009986"/>
    </source>
</evidence>
<dbReference type="InterPro" id="IPR015590">
    <property type="entry name" value="Aldehyde_DH_dom"/>
</dbReference>
<dbReference type="Gene3D" id="3.40.309.10">
    <property type="entry name" value="Aldehyde Dehydrogenase, Chain A, domain 2"/>
    <property type="match status" value="1"/>
</dbReference>
<gene>
    <name evidence="4" type="ORF">EAS64_12970</name>
</gene>
<comment type="similarity">
    <text evidence="1">Belongs to the aldehyde dehydrogenase family.</text>
</comment>
<keyword evidence="5" id="KW-1185">Reference proteome</keyword>
<comment type="caution">
    <text evidence="4">The sequence shown here is derived from an EMBL/GenBank/DDBJ whole genome shotgun (WGS) entry which is preliminary data.</text>
</comment>
<dbReference type="OrthoDB" id="6882680at2"/>
<dbReference type="GO" id="GO:0016620">
    <property type="term" value="F:oxidoreductase activity, acting on the aldehyde or oxo group of donors, NAD or NADP as acceptor"/>
    <property type="evidence" value="ECO:0007669"/>
    <property type="project" value="InterPro"/>
</dbReference>
<dbReference type="Pfam" id="PF00171">
    <property type="entry name" value="Aldedh"/>
    <property type="match status" value="1"/>
</dbReference>
<protein>
    <submittedName>
        <fullName evidence="4">Aldehyde dehydrogenase family protein</fullName>
    </submittedName>
</protein>
<dbReference type="SUPFAM" id="SSF53720">
    <property type="entry name" value="ALDH-like"/>
    <property type="match status" value="1"/>
</dbReference>
<feature type="domain" description="Aldehyde dehydrogenase" evidence="3">
    <location>
        <begin position="17"/>
        <end position="475"/>
    </location>
</feature>